<evidence type="ECO:0000256" key="2">
    <source>
        <dbReference type="ARBA" id="ARBA00022741"/>
    </source>
</evidence>
<dbReference type="Gene3D" id="3.40.50.300">
    <property type="entry name" value="P-loop containing nucleotide triphosphate hydrolases"/>
    <property type="match status" value="1"/>
</dbReference>
<evidence type="ECO:0000313" key="5">
    <source>
        <dbReference type="EMBL" id="MFB9232463.1"/>
    </source>
</evidence>
<evidence type="ECO:0000256" key="1">
    <source>
        <dbReference type="ARBA" id="ARBA00022448"/>
    </source>
</evidence>
<keyword evidence="3 5" id="KW-0067">ATP-binding</keyword>
<dbReference type="GO" id="GO:0005524">
    <property type="term" value="F:ATP binding"/>
    <property type="evidence" value="ECO:0007669"/>
    <property type="project" value="UniProtKB-KW"/>
</dbReference>
<dbReference type="Proteomes" id="UP001589683">
    <property type="component" value="Unassembled WGS sequence"/>
</dbReference>
<name>A0ABV5JI71_9RHOB</name>
<evidence type="ECO:0000256" key="3">
    <source>
        <dbReference type="ARBA" id="ARBA00022840"/>
    </source>
</evidence>
<keyword evidence="6" id="KW-1185">Reference proteome</keyword>
<dbReference type="InterPro" id="IPR008995">
    <property type="entry name" value="Mo/tungstate-bd_C_term_dom"/>
</dbReference>
<keyword evidence="1" id="KW-0813">Transport</keyword>
<dbReference type="EMBL" id="JBHMEA010000039">
    <property type="protein sequence ID" value="MFB9232463.1"/>
    <property type="molecule type" value="Genomic_DNA"/>
</dbReference>
<dbReference type="InterPro" id="IPR027417">
    <property type="entry name" value="P-loop_NTPase"/>
</dbReference>
<dbReference type="InterPro" id="IPR017871">
    <property type="entry name" value="ABC_transporter-like_CS"/>
</dbReference>
<evidence type="ECO:0000313" key="6">
    <source>
        <dbReference type="Proteomes" id="UP001589683"/>
    </source>
</evidence>
<dbReference type="PROSITE" id="PS00211">
    <property type="entry name" value="ABC_TRANSPORTER_1"/>
    <property type="match status" value="1"/>
</dbReference>
<proteinExistence type="predicted"/>
<dbReference type="PROSITE" id="PS50893">
    <property type="entry name" value="ABC_TRANSPORTER_2"/>
    <property type="match status" value="1"/>
</dbReference>
<reference evidence="5 6" key="1">
    <citation type="submission" date="2024-09" db="EMBL/GenBank/DDBJ databases">
        <authorList>
            <person name="Sun Q."/>
            <person name="Mori K."/>
        </authorList>
    </citation>
    <scope>NUCLEOTIDE SEQUENCE [LARGE SCALE GENOMIC DNA]</scope>
    <source>
        <strain evidence="5 6">CECT 8726</strain>
    </source>
</reference>
<dbReference type="PANTHER" id="PTHR43514:SF4">
    <property type="entry name" value="ABC TRANSPORTER I FAMILY MEMBER 10"/>
    <property type="match status" value="1"/>
</dbReference>
<gene>
    <name evidence="5" type="ORF">ACFFUT_11775</name>
</gene>
<dbReference type="InterPro" id="IPR003593">
    <property type="entry name" value="AAA+_ATPase"/>
</dbReference>
<comment type="caution">
    <text evidence="5">The sequence shown here is derived from an EMBL/GenBank/DDBJ whole genome shotgun (WGS) entry which is preliminary data.</text>
</comment>
<dbReference type="SUPFAM" id="SSF50331">
    <property type="entry name" value="MOP-like"/>
    <property type="match status" value="1"/>
</dbReference>
<dbReference type="RefSeq" id="WP_213887903.1">
    <property type="nucleotide sequence ID" value="NZ_JAGFNU010000002.1"/>
</dbReference>
<dbReference type="SMART" id="SM00382">
    <property type="entry name" value="AAA"/>
    <property type="match status" value="1"/>
</dbReference>
<dbReference type="SUPFAM" id="SSF52540">
    <property type="entry name" value="P-loop containing nucleoside triphosphate hydrolases"/>
    <property type="match status" value="1"/>
</dbReference>
<accession>A0ABV5JI71</accession>
<feature type="domain" description="ABC transporter" evidence="4">
    <location>
        <begin position="3"/>
        <end position="233"/>
    </location>
</feature>
<dbReference type="InterPro" id="IPR050334">
    <property type="entry name" value="Molybdenum_import_ModC"/>
</dbReference>
<dbReference type="InterPro" id="IPR003439">
    <property type="entry name" value="ABC_transporter-like_ATP-bd"/>
</dbReference>
<dbReference type="PANTHER" id="PTHR43514">
    <property type="entry name" value="ABC TRANSPORTER I FAMILY MEMBER 10"/>
    <property type="match status" value="1"/>
</dbReference>
<dbReference type="Pfam" id="PF00005">
    <property type="entry name" value="ABC_tran"/>
    <property type="match status" value="1"/>
</dbReference>
<sequence>MNAPVLDIDLSLDFPAFSLSVAEKVPLAGITALSGASGSGKTTLLRALAGLEREAKGRVQIGDTVWQTGRRILPTHKRNIGFVFQDARLFAHLNVAENVNYGLRWQNRPKGLADDLIEALELGPLMKRNVSALSGGELRRVALARALATRPDLMLLDEPMSGLDATRKARVLPFIARALRASGCPAIYVSHDRHETNTLADREIVMAGGKVLEHVKAGPVFDAKVCGDTKTGEPVLRFAGQQFACRGGAVIGETQKFRLAPQSLLISKNDPGQGTALFRAKIKILRYGDVHLVFHMCDEAPDVEIQVHAPQRSDFKLSVGQTLWLSVGDIDLIPHSSGT</sequence>
<protein>
    <submittedName>
        <fullName evidence="5">ATP-binding cassette domain-containing protein</fullName>
    </submittedName>
</protein>
<keyword evidence="2" id="KW-0547">Nucleotide-binding</keyword>
<organism evidence="5 6">
    <name type="scientific">Pseudohalocynthiibacter aestuariivivens</name>
    <dbReference type="NCBI Taxonomy" id="1591409"/>
    <lineage>
        <taxon>Bacteria</taxon>
        <taxon>Pseudomonadati</taxon>
        <taxon>Pseudomonadota</taxon>
        <taxon>Alphaproteobacteria</taxon>
        <taxon>Rhodobacterales</taxon>
        <taxon>Paracoccaceae</taxon>
        <taxon>Pseudohalocynthiibacter</taxon>
    </lineage>
</organism>
<evidence type="ECO:0000259" key="4">
    <source>
        <dbReference type="PROSITE" id="PS50893"/>
    </source>
</evidence>